<dbReference type="PANTHER" id="PTHR33604">
    <property type="entry name" value="OSJNBA0004B13.7 PROTEIN"/>
    <property type="match status" value="1"/>
</dbReference>
<sequence>MAQWSLPRSLMMDDEEMAKKDDDLPRSRHNTRAASWQANKPHAMRRSSAGRFAVYTLFVVFLLYIYSQYRGGGVYYEDGETPLRSPGRFMSQHRGAGYGFDDSLDLIDDRKHDMSKNKQKPKGQAKGKQSGQAAVSEPAYFTGPIQFPRLAMSLRASGSSGGRNPRNRNILIAASSLRAVANVLPFACQMASDDLSSIHVAIMSRHDVLIKDLLAINGVTEDCHIRVHDARVDHNDESSNTRLAVASLRAFDYLATYVHPQVVIVDGSISEEGFFVESAREQLKAAKIPLIELPSQAYNTLSWISKLDAVALSAWHDVHFDILIQAPFTGSGNLIRLLRSLAAADIAGHPMPHITIDLPPTVEPALEEFLDGFHWPPASAKARSSHMLSLRHRINNKKLTEEESLVRFIESFWPNKPANSHILILSPNTEVTPDFFHYVRYELLHRLYSVSGQSRNADGGLFGLSLAQPRLDPHSDKPFVPPTSDSKDGKPAGDTSFLWQMPGTDAMLVFGDKWVELHGYISQLQDQNHGKDPASGLLSKQTTAKQPAWIEHMVQLSRLRGYLTLYPSKATASSIITVHDDLVDVPEEFLDREQQPRPPKPTELAKEDQRQPLSNVAMIKTLPKNGELVHLLHMPVVSWNGKVTSREDVRVQARSQLQKFRSDVGGCAAHEGPVAKDRLARDLFCKVK</sequence>
<organism evidence="3 4">
    <name type="scientific">[Torrubiella] hemipterigena</name>
    <dbReference type="NCBI Taxonomy" id="1531966"/>
    <lineage>
        <taxon>Eukaryota</taxon>
        <taxon>Fungi</taxon>
        <taxon>Dikarya</taxon>
        <taxon>Ascomycota</taxon>
        <taxon>Pezizomycotina</taxon>
        <taxon>Sordariomycetes</taxon>
        <taxon>Hypocreomycetidae</taxon>
        <taxon>Hypocreales</taxon>
        <taxon>Clavicipitaceae</taxon>
        <taxon>Clavicipitaceae incertae sedis</taxon>
        <taxon>'Torrubiella' clade</taxon>
    </lineage>
</organism>
<accession>A0A0A1TBM1</accession>
<feature type="region of interest" description="Disordered" evidence="1">
    <location>
        <begin position="113"/>
        <end position="134"/>
    </location>
</feature>
<dbReference type="STRING" id="1531966.A0A0A1TBM1"/>
<dbReference type="HOGENOM" id="CLU_018583_0_0_1"/>
<keyword evidence="2" id="KW-0812">Transmembrane</keyword>
<proteinExistence type="predicted"/>
<dbReference type="OrthoDB" id="5397682at2759"/>
<feature type="region of interest" description="Disordered" evidence="1">
    <location>
        <begin position="473"/>
        <end position="493"/>
    </location>
</feature>
<feature type="transmembrane region" description="Helical" evidence="2">
    <location>
        <begin position="49"/>
        <end position="66"/>
    </location>
</feature>
<dbReference type="PANTHER" id="PTHR33604:SF3">
    <property type="entry name" value="OSJNBA0004B13.7 PROTEIN"/>
    <property type="match status" value="1"/>
</dbReference>
<evidence type="ECO:0000313" key="3">
    <source>
        <dbReference type="EMBL" id="CEJ84810.1"/>
    </source>
</evidence>
<evidence type="ECO:0000256" key="2">
    <source>
        <dbReference type="SAM" id="Phobius"/>
    </source>
</evidence>
<reference evidence="3 4" key="1">
    <citation type="journal article" date="2015" name="Genome Announc.">
        <title>Draft Genome Sequence and Gene Annotation of the Entomopathogenic Fungus Verticillium hemipterigenum.</title>
        <authorList>
            <person name="Horn F."/>
            <person name="Habel A."/>
            <person name="Scharf D.H."/>
            <person name="Dworschak J."/>
            <person name="Brakhage A.A."/>
            <person name="Guthke R."/>
            <person name="Hertweck C."/>
            <person name="Linde J."/>
        </authorList>
    </citation>
    <scope>NUCLEOTIDE SEQUENCE [LARGE SCALE GENOMIC DNA]</scope>
</reference>
<dbReference type="Proteomes" id="UP000039046">
    <property type="component" value="Unassembled WGS sequence"/>
</dbReference>
<dbReference type="AlphaFoldDB" id="A0A0A1TBM1"/>
<evidence type="ECO:0008006" key="5">
    <source>
        <dbReference type="Google" id="ProtNLM"/>
    </source>
</evidence>
<keyword evidence="2" id="KW-0472">Membrane</keyword>
<name>A0A0A1TBM1_9HYPO</name>
<gene>
    <name evidence="3" type="ORF">VHEMI03585</name>
</gene>
<dbReference type="EMBL" id="CDHN01000002">
    <property type="protein sequence ID" value="CEJ84810.1"/>
    <property type="molecule type" value="Genomic_DNA"/>
</dbReference>
<feature type="compositionally biased region" description="Basic and acidic residues" evidence="1">
    <location>
        <begin position="17"/>
        <end position="26"/>
    </location>
</feature>
<evidence type="ECO:0000313" key="4">
    <source>
        <dbReference type="Proteomes" id="UP000039046"/>
    </source>
</evidence>
<keyword evidence="2" id="KW-1133">Transmembrane helix</keyword>
<evidence type="ECO:0000256" key="1">
    <source>
        <dbReference type="SAM" id="MobiDB-lite"/>
    </source>
</evidence>
<protein>
    <recommendedName>
        <fullName evidence="5">Glycosyltransferase 2</fullName>
    </recommendedName>
</protein>
<keyword evidence="4" id="KW-1185">Reference proteome</keyword>
<feature type="region of interest" description="Disordered" evidence="1">
    <location>
        <begin position="588"/>
        <end position="612"/>
    </location>
</feature>
<feature type="region of interest" description="Disordered" evidence="1">
    <location>
        <begin position="16"/>
        <end position="40"/>
    </location>
</feature>